<gene>
    <name evidence="1" type="ORF">FA13DRAFT_1853874</name>
</gene>
<proteinExistence type="predicted"/>
<dbReference type="AlphaFoldDB" id="A0A4Y7SBQ2"/>
<dbReference type="EMBL" id="QPFP01000211">
    <property type="protein sequence ID" value="TEB19009.1"/>
    <property type="molecule type" value="Genomic_DNA"/>
</dbReference>
<evidence type="ECO:0000313" key="1">
    <source>
        <dbReference type="EMBL" id="TEB19009.1"/>
    </source>
</evidence>
<comment type="caution">
    <text evidence="1">The sequence shown here is derived from an EMBL/GenBank/DDBJ whole genome shotgun (WGS) entry which is preliminary data.</text>
</comment>
<evidence type="ECO:0000313" key="2">
    <source>
        <dbReference type="Proteomes" id="UP000298030"/>
    </source>
</evidence>
<sequence length="131" mass="14386">MPHQFVLEAHIVNGRQHARGGAVNEGSVNGNVYNGTHNNPSTDGRRTTYTVNGGGSSIINGDLNGTQSNIFPGPLYRPHPWPDAYYTGRPHFVPTYNNPAITDIARRHSVRGQGREVAIRNRIGANRKRCT</sequence>
<dbReference type="Proteomes" id="UP000298030">
    <property type="component" value="Unassembled WGS sequence"/>
</dbReference>
<protein>
    <submittedName>
        <fullName evidence="1">Uncharacterized protein</fullName>
    </submittedName>
</protein>
<organism evidence="1 2">
    <name type="scientific">Coprinellus micaceus</name>
    <name type="common">Glistening ink-cap mushroom</name>
    <name type="synonym">Coprinus micaceus</name>
    <dbReference type="NCBI Taxonomy" id="71717"/>
    <lineage>
        <taxon>Eukaryota</taxon>
        <taxon>Fungi</taxon>
        <taxon>Dikarya</taxon>
        <taxon>Basidiomycota</taxon>
        <taxon>Agaricomycotina</taxon>
        <taxon>Agaricomycetes</taxon>
        <taxon>Agaricomycetidae</taxon>
        <taxon>Agaricales</taxon>
        <taxon>Agaricineae</taxon>
        <taxon>Psathyrellaceae</taxon>
        <taxon>Coprinellus</taxon>
    </lineage>
</organism>
<keyword evidence="2" id="KW-1185">Reference proteome</keyword>
<name>A0A4Y7SBQ2_COPMI</name>
<accession>A0A4Y7SBQ2</accession>
<reference evidence="1 2" key="1">
    <citation type="journal article" date="2019" name="Nat. Ecol. Evol.">
        <title>Megaphylogeny resolves global patterns of mushroom evolution.</title>
        <authorList>
            <person name="Varga T."/>
            <person name="Krizsan K."/>
            <person name="Foldi C."/>
            <person name="Dima B."/>
            <person name="Sanchez-Garcia M."/>
            <person name="Sanchez-Ramirez S."/>
            <person name="Szollosi G.J."/>
            <person name="Szarkandi J.G."/>
            <person name="Papp V."/>
            <person name="Albert L."/>
            <person name="Andreopoulos W."/>
            <person name="Angelini C."/>
            <person name="Antonin V."/>
            <person name="Barry K.W."/>
            <person name="Bougher N.L."/>
            <person name="Buchanan P."/>
            <person name="Buyck B."/>
            <person name="Bense V."/>
            <person name="Catcheside P."/>
            <person name="Chovatia M."/>
            <person name="Cooper J."/>
            <person name="Damon W."/>
            <person name="Desjardin D."/>
            <person name="Finy P."/>
            <person name="Geml J."/>
            <person name="Haridas S."/>
            <person name="Hughes K."/>
            <person name="Justo A."/>
            <person name="Karasinski D."/>
            <person name="Kautmanova I."/>
            <person name="Kiss B."/>
            <person name="Kocsube S."/>
            <person name="Kotiranta H."/>
            <person name="LaButti K.M."/>
            <person name="Lechner B.E."/>
            <person name="Liimatainen K."/>
            <person name="Lipzen A."/>
            <person name="Lukacs Z."/>
            <person name="Mihaltcheva S."/>
            <person name="Morgado L.N."/>
            <person name="Niskanen T."/>
            <person name="Noordeloos M.E."/>
            <person name="Ohm R.A."/>
            <person name="Ortiz-Santana B."/>
            <person name="Ovrebo C."/>
            <person name="Racz N."/>
            <person name="Riley R."/>
            <person name="Savchenko A."/>
            <person name="Shiryaev A."/>
            <person name="Soop K."/>
            <person name="Spirin V."/>
            <person name="Szebenyi C."/>
            <person name="Tomsovsky M."/>
            <person name="Tulloss R.E."/>
            <person name="Uehling J."/>
            <person name="Grigoriev I.V."/>
            <person name="Vagvolgyi C."/>
            <person name="Papp T."/>
            <person name="Martin F.M."/>
            <person name="Miettinen O."/>
            <person name="Hibbett D.S."/>
            <person name="Nagy L.G."/>
        </authorList>
    </citation>
    <scope>NUCLEOTIDE SEQUENCE [LARGE SCALE GENOMIC DNA]</scope>
    <source>
        <strain evidence="1 2">FP101781</strain>
    </source>
</reference>